<protein>
    <submittedName>
        <fullName evidence="2">Longitudinals lacking</fullName>
    </submittedName>
</protein>
<dbReference type="EMBL" id="GAIX01000701">
    <property type="protein sequence ID" value="JAA91859.1"/>
    <property type="molecule type" value="Transcribed_RNA"/>
</dbReference>
<organism evidence="2">
    <name type="scientific">Pararge aegeria</name>
    <name type="common">speckled wood butterfly</name>
    <dbReference type="NCBI Taxonomy" id="116150"/>
    <lineage>
        <taxon>Eukaryota</taxon>
        <taxon>Metazoa</taxon>
        <taxon>Ecdysozoa</taxon>
        <taxon>Arthropoda</taxon>
        <taxon>Hexapoda</taxon>
        <taxon>Insecta</taxon>
        <taxon>Pterygota</taxon>
        <taxon>Neoptera</taxon>
        <taxon>Endopterygota</taxon>
        <taxon>Lepidoptera</taxon>
        <taxon>Glossata</taxon>
        <taxon>Ditrysia</taxon>
        <taxon>Papilionoidea</taxon>
        <taxon>Nymphalidae</taxon>
        <taxon>Satyrinae</taxon>
        <taxon>Satyrini</taxon>
        <taxon>Parargina</taxon>
        <taxon>Pararge</taxon>
    </lineage>
</organism>
<accession>S4PLB0</accession>
<feature type="non-terminal residue" evidence="2">
    <location>
        <position position="1"/>
    </location>
</feature>
<proteinExistence type="predicted"/>
<sequence>LGRRQPPVRVPPLRQALPLEVHAAAPRERGVRRQGAGAPVPLLRLSGQTARQPGRAHPQAPQHRVVHLRQQQSEAEQEDEHIARTEGTIRPK</sequence>
<reference evidence="2" key="1">
    <citation type="journal article" date="2013" name="BMC Genomics">
        <title>Unscrambling butterfly oogenesis.</title>
        <authorList>
            <person name="Carter J.M."/>
            <person name="Baker S.C."/>
            <person name="Pink R."/>
            <person name="Carter D.R."/>
            <person name="Collins A."/>
            <person name="Tomlin J."/>
            <person name="Gibbs M."/>
            <person name="Breuker C.J."/>
        </authorList>
    </citation>
    <scope>NUCLEOTIDE SEQUENCE</scope>
    <source>
        <tissue evidence="2">Ovary</tissue>
    </source>
</reference>
<reference evidence="2" key="2">
    <citation type="submission" date="2013-05" db="EMBL/GenBank/DDBJ databases">
        <authorList>
            <person name="Carter J.-M."/>
            <person name="Baker S.C."/>
            <person name="Pink R."/>
            <person name="Carter D.R.F."/>
            <person name="Collins A."/>
            <person name="Tomlin J."/>
            <person name="Gibbs M."/>
            <person name="Breuker C.J."/>
        </authorList>
    </citation>
    <scope>NUCLEOTIDE SEQUENCE</scope>
    <source>
        <tissue evidence="2">Ovary</tissue>
    </source>
</reference>
<feature type="region of interest" description="Disordered" evidence="1">
    <location>
        <begin position="48"/>
        <end position="92"/>
    </location>
</feature>
<feature type="compositionally biased region" description="Basic and acidic residues" evidence="1">
    <location>
        <begin position="80"/>
        <end position="92"/>
    </location>
</feature>
<evidence type="ECO:0000313" key="2">
    <source>
        <dbReference type="EMBL" id="JAA91859.1"/>
    </source>
</evidence>
<dbReference type="AlphaFoldDB" id="S4PLB0"/>
<name>S4PLB0_9NEOP</name>
<evidence type="ECO:0000256" key="1">
    <source>
        <dbReference type="SAM" id="MobiDB-lite"/>
    </source>
</evidence>